<feature type="compositionally biased region" description="Basic and acidic residues" evidence="1">
    <location>
        <begin position="359"/>
        <end position="387"/>
    </location>
</feature>
<feature type="compositionally biased region" description="Low complexity" evidence="1">
    <location>
        <begin position="139"/>
        <end position="153"/>
    </location>
</feature>
<dbReference type="Gene3D" id="2.60.40.150">
    <property type="entry name" value="C2 domain"/>
    <property type="match status" value="1"/>
</dbReference>
<dbReference type="SUPFAM" id="SSF49562">
    <property type="entry name" value="C2 domain (Calcium/lipid-binding domain, CaLB)"/>
    <property type="match status" value="1"/>
</dbReference>
<evidence type="ECO:0000259" key="2">
    <source>
        <dbReference type="PROSITE" id="PS50004"/>
    </source>
</evidence>
<evidence type="ECO:0000256" key="1">
    <source>
        <dbReference type="SAM" id="MobiDB-lite"/>
    </source>
</evidence>
<evidence type="ECO:0000313" key="3">
    <source>
        <dbReference type="Proteomes" id="UP000694888"/>
    </source>
</evidence>
<dbReference type="InterPro" id="IPR022136">
    <property type="entry name" value="DUF3668"/>
</dbReference>
<dbReference type="GeneID" id="101852250"/>
<feature type="region of interest" description="Disordered" evidence="1">
    <location>
        <begin position="932"/>
        <end position="953"/>
    </location>
</feature>
<evidence type="ECO:0000313" key="4">
    <source>
        <dbReference type="RefSeq" id="XP_005100419.1"/>
    </source>
</evidence>
<dbReference type="InterPro" id="IPR039893">
    <property type="entry name" value="CEP120-like"/>
</dbReference>
<feature type="compositionally biased region" description="Low complexity" evidence="1">
    <location>
        <begin position="424"/>
        <end position="440"/>
    </location>
</feature>
<sequence length="1004" mass="113445">MSGSNRFLAVISVLEGRGFPKRSKHKLIVEAKFDGELLATDPVLHSEVPDFNQELAWELDRKALQQHRLQRSSIKIQCYAYDSETTMKESIGYVVMDLRSAAVNKQTPKWHLLLHSKYHKTKPELKLSLYLDEDPNNDQQQSAPSSEPAVSSSTNLKTLVPVLNEEDGHYQIGPAKSCTEQFVLSVTIAYANNLAQLIPSAVALPSSSSGFFFYYSLLGNDVTNEPFYDLMTPSFPAERASVKVRSSVEALRNFFSHQPGLQIHLCCGDQSLGNCDIPLTALLKSDSTEIYMRPVTIEGSFQLFSANKSKQQVPAASNKLLPCVGVSVVLRKEDLAVKSPSRDGGEAALVTGVPPNVEGKAESPRRSKRPSEQQKDGKSKNGKKSGENDGQYSDDTFEDSEEHTENKQAEGEAHSKPPSSRPAVQPQPQIVQQQQQPSVQTQLMYSSNGLHEKISVPAQAHHFTFSIDLRSIRDNHSTNTINVFLRYVYPFFGSAAPILTHPPVEIRKGSEVLLPQSFCAFDFACTMQQLQDTFARVPLIVEVWNRDRQLSQDVLVGTAKLPLTLVVSADRTRMMSSAGVTGWRQEASDRIPVTASDGSSERCADISLVLSLEDWGPIIPANMSQQPTSGQTGASSIQSSVPNGPSGPPEPVAGVGASSPRGTAEYQAAIELEVWKENQEKDFEKKLKTKEASYMKALAEEWKKRDTEREVLMQKKLSEYQQMEDQLRKTLTDLERREKRLAVNEQEVSKLRADLQREHDRKLQEMKEASRRMKEDCDHQVELQKMKSKEIEDITNRYKQELAESEKKYKSLEKEFATYKEQQTRTPEVRLQTEINLINMEKLELERKLDAATKSKLHYKQQWGRALKEVARLKQQEQDVAKAHLQRQQQELEHMRLRYLAAEEKEVVTKETRELDDIRNQINKLKQMEEERLRNTSDSNQLPIVKDSNGKPLNMDLDASVDEHVSRLVEERDTLLRTGVYTTQDKIIMELERQIRDAIGHKGS</sequence>
<dbReference type="PANTHER" id="PTHR21574:SF0">
    <property type="entry name" value="CENTROSOMAL PROTEIN OF 120 KDA"/>
    <property type="match status" value="1"/>
</dbReference>
<dbReference type="InterPro" id="IPR000008">
    <property type="entry name" value="C2_dom"/>
</dbReference>
<dbReference type="InterPro" id="IPR035892">
    <property type="entry name" value="C2_domain_sf"/>
</dbReference>
<protein>
    <submittedName>
        <fullName evidence="4">Centrosomal protein of 120 kDa</fullName>
    </submittedName>
</protein>
<dbReference type="Proteomes" id="UP000694888">
    <property type="component" value="Unplaced"/>
</dbReference>
<feature type="compositionally biased region" description="Basic and acidic residues" evidence="1">
    <location>
        <begin position="403"/>
        <end position="415"/>
    </location>
</feature>
<feature type="region of interest" description="Disordered" evidence="1">
    <location>
        <begin position="619"/>
        <end position="661"/>
    </location>
</feature>
<dbReference type="PANTHER" id="PTHR21574">
    <property type="entry name" value="CENTROSOMAL PROTEIN OF 120 KDA"/>
    <property type="match status" value="1"/>
</dbReference>
<name>A0ABM0JSD3_APLCA</name>
<feature type="region of interest" description="Disordered" evidence="1">
    <location>
        <begin position="338"/>
        <end position="440"/>
    </location>
</feature>
<dbReference type="PROSITE" id="PS50004">
    <property type="entry name" value="C2"/>
    <property type="match status" value="1"/>
</dbReference>
<gene>
    <name evidence="4" type="primary">LOC101852250</name>
</gene>
<dbReference type="RefSeq" id="XP_005100419.1">
    <property type="nucleotide sequence ID" value="XM_005100362.3"/>
</dbReference>
<keyword evidence="3" id="KW-1185">Reference proteome</keyword>
<feature type="domain" description="C2" evidence="2">
    <location>
        <begin position="1"/>
        <end position="111"/>
    </location>
</feature>
<feature type="compositionally biased region" description="Polar residues" evidence="1">
    <location>
        <begin position="622"/>
        <end position="643"/>
    </location>
</feature>
<accession>A0ABM0JSD3</accession>
<reference evidence="4" key="1">
    <citation type="submission" date="2025-08" db="UniProtKB">
        <authorList>
            <consortium name="RefSeq"/>
        </authorList>
    </citation>
    <scope>IDENTIFICATION</scope>
</reference>
<dbReference type="Pfam" id="PF12416">
    <property type="entry name" value="DUF3668"/>
    <property type="match status" value="1"/>
</dbReference>
<feature type="region of interest" description="Disordered" evidence="1">
    <location>
        <begin position="134"/>
        <end position="154"/>
    </location>
</feature>
<dbReference type="Pfam" id="PF00168">
    <property type="entry name" value="C2"/>
    <property type="match status" value="2"/>
</dbReference>
<organism evidence="3 4">
    <name type="scientific">Aplysia californica</name>
    <name type="common">California sea hare</name>
    <dbReference type="NCBI Taxonomy" id="6500"/>
    <lineage>
        <taxon>Eukaryota</taxon>
        <taxon>Metazoa</taxon>
        <taxon>Spiralia</taxon>
        <taxon>Lophotrochozoa</taxon>
        <taxon>Mollusca</taxon>
        <taxon>Gastropoda</taxon>
        <taxon>Heterobranchia</taxon>
        <taxon>Euthyneura</taxon>
        <taxon>Tectipleura</taxon>
        <taxon>Aplysiida</taxon>
        <taxon>Aplysioidea</taxon>
        <taxon>Aplysiidae</taxon>
        <taxon>Aplysia</taxon>
    </lineage>
</organism>
<proteinExistence type="predicted"/>